<dbReference type="PRINTS" id="PR01033">
    <property type="entry name" value="PHYTOCHROME"/>
</dbReference>
<dbReference type="Pfam" id="PF00989">
    <property type="entry name" value="PAS"/>
    <property type="match status" value="1"/>
</dbReference>
<dbReference type="CDD" id="cd00130">
    <property type="entry name" value="PAS"/>
    <property type="match status" value="2"/>
</dbReference>
<feature type="transmembrane region" description="Helical" evidence="7">
    <location>
        <begin position="6"/>
        <end position="25"/>
    </location>
</feature>
<evidence type="ECO:0000259" key="9">
    <source>
        <dbReference type="PROSITE" id="PS50113"/>
    </source>
</evidence>
<dbReference type="Pfam" id="PF08447">
    <property type="entry name" value="PAS_3"/>
    <property type="match status" value="1"/>
</dbReference>
<dbReference type="PROSITE" id="PS50112">
    <property type="entry name" value="PAS"/>
    <property type="match status" value="1"/>
</dbReference>
<evidence type="ECO:0000256" key="6">
    <source>
        <dbReference type="ARBA" id="ARBA00023170"/>
    </source>
</evidence>
<keyword evidence="5" id="KW-0418">Kinase</keyword>
<dbReference type="OrthoDB" id="10266508at2759"/>
<gene>
    <name evidence="10" type="ORF">Ctob_000348</name>
</gene>
<dbReference type="GO" id="GO:0006355">
    <property type="term" value="P:regulation of DNA-templated transcription"/>
    <property type="evidence" value="ECO:0007669"/>
    <property type="project" value="InterPro"/>
</dbReference>
<dbReference type="SMART" id="SM00091">
    <property type="entry name" value="PAS"/>
    <property type="match status" value="2"/>
</dbReference>
<keyword evidence="7" id="KW-0812">Transmembrane</keyword>
<dbReference type="InterPro" id="IPR000014">
    <property type="entry name" value="PAS"/>
</dbReference>
<evidence type="ECO:0000256" key="4">
    <source>
        <dbReference type="ARBA" id="ARBA00022679"/>
    </source>
</evidence>
<comment type="catalytic activity">
    <reaction evidence="1">
        <text>ATP + protein L-histidine = ADP + protein N-phospho-L-histidine.</text>
        <dbReference type="EC" id="2.7.13.3"/>
    </reaction>
</comment>
<keyword evidence="11" id="KW-1185">Reference proteome</keyword>
<feature type="transmembrane region" description="Helical" evidence="7">
    <location>
        <begin position="46"/>
        <end position="66"/>
    </location>
</feature>
<evidence type="ECO:0000256" key="1">
    <source>
        <dbReference type="ARBA" id="ARBA00000085"/>
    </source>
</evidence>
<evidence type="ECO:0000259" key="8">
    <source>
        <dbReference type="PROSITE" id="PS50112"/>
    </source>
</evidence>
<organism evidence="10 11">
    <name type="scientific">Chrysochromulina tobinii</name>
    <dbReference type="NCBI Taxonomy" id="1460289"/>
    <lineage>
        <taxon>Eukaryota</taxon>
        <taxon>Haptista</taxon>
        <taxon>Haptophyta</taxon>
        <taxon>Prymnesiophyceae</taxon>
        <taxon>Prymnesiales</taxon>
        <taxon>Chrysochromulinaceae</taxon>
        <taxon>Chrysochromulina</taxon>
    </lineage>
</organism>
<dbReference type="InterPro" id="IPR001610">
    <property type="entry name" value="PAC"/>
</dbReference>
<dbReference type="AlphaFoldDB" id="A0A0M0JH23"/>
<protein>
    <recommendedName>
        <fullName evidence="2">histidine kinase</fullName>
        <ecNumber evidence="2">2.7.13.3</ecNumber>
    </recommendedName>
</protein>
<feature type="domain" description="PAC" evidence="9">
    <location>
        <begin position="196"/>
        <end position="248"/>
    </location>
</feature>
<dbReference type="SUPFAM" id="SSF55785">
    <property type="entry name" value="PYP-like sensor domain (PAS domain)"/>
    <property type="match status" value="2"/>
</dbReference>
<reference evidence="11" key="1">
    <citation type="journal article" date="2015" name="PLoS Genet.">
        <title>Genome Sequence and Transcriptome Analyses of Chrysochromulina tobin: Metabolic Tools for Enhanced Algal Fitness in the Prominent Order Prymnesiales (Haptophyceae).</title>
        <authorList>
            <person name="Hovde B.T."/>
            <person name="Deodato C.R."/>
            <person name="Hunsperger H.M."/>
            <person name="Ryken S.A."/>
            <person name="Yost W."/>
            <person name="Jha R.K."/>
            <person name="Patterson J."/>
            <person name="Monnat R.J. Jr."/>
            <person name="Barlow S.B."/>
            <person name="Starkenburg S.R."/>
            <person name="Cattolico R.A."/>
        </authorList>
    </citation>
    <scope>NUCLEOTIDE SEQUENCE</scope>
    <source>
        <strain evidence="11">CCMP291</strain>
    </source>
</reference>
<keyword evidence="4" id="KW-0808">Transferase</keyword>
<dbReference type="Proteomes" id="UP000037460">
    <property type="component" value="Unassembled WGS sequence"/>
</dbReference>
<dbReference type="InterPro" id="IPR000700">
    <property type="entry name" value="PAS-assoc_C"/>
</dbReference>
<evidence type="ECO:0000256" key="3">
    <source>
        <dbReference type="ARBA" id="ARBA00022553"/>
    </source>
</evidence>
<dbReference type="EMBL" id="JWZX01002949">
    <property type="protein sequence ID" value="KOO25632.1"/>
    <property type="molecule type" value="Genomic_DNA"/>
</dbReference>
<dbReference type="GO" id="GO:0009584">
    <property type="term" value="P:detection of visible light"/>
    <property type="evidence" value="ECO:0007669"/>
    <property type="project" value="InterPro"/>
</dbReference>
<evidence type="ECO:0000313" key="11">
    <source>
        <dbReference type="Proteomes" id="UP000037460"/>
    </source>
</evidence>
<evidence type="ECO:0000313" key="10">
    <source>
        <dbReference type="EMBL" id="KOO25632.1"/>
    </source>
</evidence>
<proteinExistence type="predicted"/>
<keyword evidence="7" id="KW-1133">Transmembrane helix</keyword>
<dbReference type="InterPro" id="IPR035965">
    <property type="entry name" value="PAS-like_dom_sf"/>
</dbReference>
<dbReference type="SMART" id="SM00086">
    <property type="entry name" value="PAC"/>
    <property type="match status" value="2"/>
</dbReference>
<comment type="caution">
    <text evidence="10">The sequence shown here is derived from an EMBL/GenBank/DDBJ whole genome shotgun (WGS) entry which is preliminary data.</text>
</comment>
<dbReference type="GO" id="GO:0004673">
    <property type="term" value="F:protein histidine kinase activity"/>
    <property type="evidence" value="ECO:0007669"/>
    <property type="project" value="UniProtKB-EC"/>
</dbReference>
<evidence type="ECO:0000256" key="7">
    <source>
        <dbReference type="SAM" id="Phobius"/>
    </source>
</evidence>
<dbReference type="InterPro" id="IPR052162">
    <property type="entry name" value="Sensor_kinase/Photoreceptor"/>
</dbReference>
<dbReference type="PANTHER" id="PTHR43304">
    <property type="entry name" value="PHYTOCHROME-LIKE PROTEIN CPH1"/>
    <property type="match status" value="1"/>
</dbReference>
<feature type="domain" description="PAS" evidence="8">
    <location>
        <begin position="122"/>
        <end position="193"/>
    </location>
</feature>
<dbReference type="Gene3D" id="3.30.450.20">
    <property type="entry name" value="PAS domain"/>
    <property type="match status" value="2"/>
</dbReference>
<dbReference type="PANTHER" id="PTHR43304:SF1">
    <property type="entry name" value="PAC DOMAIN-CONTAINING PROTEIN"/>
    <property type="match status" value="1"/>
</dbReference>
<keyword evidence="3" id="KW-0597">Phosphoprotein</keyword>
<dbReference type="NCBIfam" id="TIGR00229">
    <property type="entry name" value="sensory_box"/>
    <property type="match status" value="2"/>
</dbReference>
<accession>A0A0M0JH23</accession>
<evidence type="ECO:0000256" key="2">
    <source>
        <dbReference type="ARBA" id="ARBA00012438"/>
    </source>
</evidence>
<keyword evidence="7" id="KW-0472">Membrane</keyword>
<evidence type="ECO:0000256" key="5">
    <source>
        <dbReference type="ARBA" id="ARBA00022777"/>
    </source>
</evidence>
<dbReference type="PROSITE" id="PS50113">
    <property type="entry name" value="PAC"/>
    <property type="match status" value="1"/>
</dbReference>
<name>A0A0M0JH23_9EUKA</name>
<sequence length="441" mass="50508">MWIAVAIISFALYIFIFWRVYDHWLNFQNAKAYESRTSMRRRSMELSFYLISACAATWSGFVVIWSADALLYGVFGVPRGPFDFSFYWDLFIDVLAKLVYADAIESSAPLLKIRFSLDALETAGELRRLFDKANAPIFGVDDQCRVAEWNEKATSITGYSARETIGQDLVERFVAPEIRASVRRVLQKALRGHETSNFELVLVDKAENRVRVLLNATTRRNVDGAIVGVVGIGQDVTEMRKVEDKARQYAGAYSERLLRSFDLSLDLVTQIDFAKENAPSIYYASPSFRAVLGHSPHDVLGDCAQLEMLFSTQSLELLRLFIQQMRSGKDGVTVEYPMLHIDGHEVWFEHKASRHPENPDCVIVVSRDITDRRERHRLEVENARLSAARERDIEAMHFLSHELKNRFVAVRSCRLPRTPAFASCFLSFHKPLFQLMPGRYL</sequence>
<dbReference type="EC" id="2.7.13.3" evidence="2"/>
<dbReference type="InterPro" id="IPR013655">
    <property type="entry name" value="PAS_fold_3"/>
</dbReference>
<dbReference type="InterPro" id="IPR001294">
    <property type="entry name" value="Phytochrome"/>
</dbReference>
<keyword evidence="6" id="KW-0675">Receptor</keyword>
<dbReference type="InterPro" id="IPR013767">
    <property type="entry name" value="PAS_fold"/>
</dbReference>